<dbReference type="EMBL" id="LR796419">
    <property type="protein sequence ID" value="CAB4142382.1"/>
    <property type="molecule type" value="Genomic_DNA"/>
</dbReference>
<evidence type="ECO:0000256" key="1">
    <source>
        <dbReference type="SAM" id="MobiDB-lite"/>
    </source>
</evidence>
<dbReference type="EMBL" id="LR797380">
    <property type="protein sequence ID" value="CAB4211965.1"/>
    <property type="molecule type" value="Genomic_DNA"/>
</dbReference>
<accession>A0A6J5SEF6</accession>
<proteinExistence type="predicted"/>
<protein>
    <recommendedName>
        <fullName evidence="4">DNA transfer protein</fullName>
    </recommendedName>
</protein>
<evidence type="ECO:0000313" key="3">
    <source>
        <dbReference type="EMBL" id="CAB4211965.1"/>
    </source>
</evidence>
<evidence type="ECO:0000313" key="2">
    <source>
        <dbReference type="EMBL" id="CAB4142382.1"/>
    </source>
</evidence>
<reference evidence="3" key="1">
    <citation type="submission" date="2020-05" db="EMBL/GenBank/DDBJ databases">
        <authorList>
            <person name="Chiriac C."/>
            <person name="Salcher M."/>
            <person name="Ghai R."/>
            <person name="Kavagutti S V."/>
        </authorList>
    </citation>
    <scope>NUCLEOTIDE SEQUENCE</scope>
</reference>
<name>A0A6J5SEF6_9CAUD</name>
<evidence type="ECO:0008006" key="4">
    <source>
        <dbReference type="Google" id="ProtNLM"/>
    </source>
</evidence>
<organism evidence="3">
    <name type="scientific">uncultured Caudovirales phage</name>
    <dbReference type="NCBI Taxonomy" id="2100421"/>
    <lineage>
        <taxon>Viruses</taxon>
        <taxon>Duplodnaviria</taxon>
        <taxon>Heunggongvirae</taxon>
        <taxon>Uroviricota</taxon>
        <taxon>Caudoviricetes</taxon>
        <taxon>Peduoviridae</taxon>
        <taxon>Maltschvirus</taxon>
        <taxon>Maltschvirus maltsch</taxon>
    </lineage>
</organism>
<gene>
    <name evidence="3" type="ORF">UFOVP1414_62</name>
    <name evidence="2" type="ORF">UFOVP442_15</name>
</gene>
<sequence length="279" mass="28267">MAFSAIAVGAAVVGGATAIIGGNAARDAARTQANATREATAAQTAIYNQNRQDFSPYVSLGNAGAERMRELLDSGALDSRGLAYTPYREFTGVTAENVAQTPGYQFVRDAGLRAVSNNNSASGLAGSGAQAAGAASYATGLAENTYNSQVQNNLAEYMAGLEGHVRNFETGFNADQTGLTNMYNRIMGVTQVGQGSVAQQANAGTILSGQIGQNLTGAANANAAGTIGTANAIAGGLNTAFGGISNALVMNQLLNRYGTRTSGSAPAPAPNSNTNQQAR</sequence>
<feature type="region of interest" description="Disordered" evidence="1">
    <location>
        <begin position="260"/>
        <end position="279"/>
    </location>
</feature>